<comment type="caution">
    <text evidence="1">The sequence shown here is derived from an EMBL/GenBank/DDBJ whole genome shotgun (WGS) entry which is preliminary data.</text>
</comment>
<evidence type="ECO:0000313" key="1">
    <source>
        <dbReference type="EMBL" id="PZX05748.1"/>
    </source>
</evidence>
<gene>
    <name evidence="1" type="ORF">C7437_102209</name>
</gene>
<organism evidence="1 2">
    <name type="scientific">Psychrobacillus insolitus</name>
    <dbReference type="NCBI Taxonomy" id="1461"/>
    <lineage>
        <taxon>Bacteria</taxon>
        <taxon>Bacillati</taxon>
        <taxon>Bacillota</taxon>
        <taxon>Bacilli</taxon>
        <taxon>Bacillales</taxon>
        <taxon>Bacillaceae</taxon>
        <taxon>Psychrobacillus</taxon>
    </lineage>
</organism>
<proteinExistence type="predicted"/>
<evidence type="ECO:0000313" key="2">
    <source>
        <dbReference type="Proteomes" id="UP000248646"/>
    </source>
</evidence>
<dbReference type="OrthoDB" id="2376696at2"/>
<dbReference type="AlphaFoldDB" id="A0A2W7MGU2"/>
<keyword evidence="1" id="KW-0167">Capsid protein</keyword>
<dbReference type="EMBL" id="QKZI01000002">
    <property type="protein sequence ID" value="PZX05748.1"/>
    <property type="molecule type" value="Genomic_DNA"/>
</dbReference>
<keyword evidence="2" id="KW-1185">Reference proteome</keyword>
<accession>A0A2W7MGU2</accession>
<dbReference type="Pfam" id="PF11007">
    <property type="entry name" value="CotJA"/>
    <property type="match status" value="1"/>
</dbReference>
<dbReference type="RefSeq" id="WP_111439196.1">
    <property type="nucleotide sequence ID" value="NZ_QKZI01000002.1"/>
</dbReference>
<sequence length="72" mass="8161">MDRPLFRGNFKPYVSPRDPCPPILVKKFVLPPQIFTNFQPPGLPQNSPAEALKQGSLWPAFVDGYYREEGIS</sequence>
<dbReference type="InterPro" id="IPR020256">
    <property type="entry name" value="Spore_coat_CotJA"/>
</dbReference>
<protein>
    <submittedName>
        <fullName evidence="1">Spore coat protein JA</fullName>
    </submittedName>
</protein>
<dbReference type="Proteomes" id="UP000248646">
    <property type="component" value="Unassembled WGS sequence"/>
</dbReference>
<keyword evidence="1" id="KW-0946">Virion</keyword>
<reference evidence="1 2" key="1">
    <citation type="submission" date="2018-06" db="EMBL/GenBank/DDBJ databases">
        <title>Genomic Encyclopedia of Type Strains, Phase IV (KMG-IV): sequencing the most valuable type-strain genomes for metagenomic binning, comparative biology and taxonomic classification.</title>
        <authorList>
            <person name="Goeker M."/>
        </authorList>
    </citation>
    <scope>NUCLEOTIDE SEQUENCE [LARGE SCALE GENOMIC DNA]</scope>
    <source>
        <strain evidence="1 2">DSM 5</strain>
    </source>
</reference>
<name>A0A2W7MGU2_9BACI</name>